<dbReference type="PANTHER" id="PTHR44520:SF1">
    <property type="entry name" value="TWO-COMPONENT SYSTEM REGULATORY PROTEIN"/>
    <property type="match status" value="1"/>
</dbReference>
<dbReference type="GO" id="GO:0000160">
    <property type="term" value="P:phosphorelay signal transduction system"/>
    <property type="evidence" value="ECO:0007669"/>
    <property type="project" value="InterPro"/>
</dbReference>
<dbReference type="AlphaFoldDB" id="E0UL01"/>
<dbReference type="InterPro" id="IPR001789">
    <property type="entry name" value="Sig_transdc_resp-reg_receiver"/>
</dbReference>
<dbReference type="InterPro" id="IPR052893">
    <property type="entry name" value="TCS_response_regulator"/>
</dbReference>
<keyword evidence="1" id="KW-0597">Phosphoprotein</keyword>
<geneLocation type="plasmid" evidence="3 4">
    <name>Cy782201</name>
</geneLocation>
<dbReference type="Proteomes" id="UP000008206">
    <property type="component" value="Plasmid Cy782201"/>
</dbReference>
<dbReference type="SMART" id="SM00448">
    <property type="entry name" value="REC"/>
    <property type="match status" value="1"/>
</dbReference>
<feature type="domain" description="Response regulatory" evidence="2">
    <location>
        <begin position="7"/>
        <end position="135"/>
    </location>
</feature>
<evidence type="ECO:0000256" key="1">
    <source>
        <dbReference type="PROSITE-ProRule" id="PRU00169"/>
    </source>
</evidence>
<accession>E0UL01</accession>
<name>E0UL01_GLOV7</name>
<evidence type="ECO:0000313" key="3">
    <source>
        <dbReference type="EMBL" id="ADN17631.1"/>
    </source>
</evidence>
<dbReference type="HOGENOM" id="CLU_000445_69_17_3"/>
<evidence type="ECO:0000259" key="2">
    <source>
        <dbReference type="PROSITE" id="PS50110"/>
    </source>
</evidence>
<dbReference type="OrthoDB" id="5510574at2"/>
<proteinExistence type="predicted"/>
<sequence>MTTDLSTILLVEDNPKDVFLIQRAIRKANITTPIQVVHDGDAAVQYLAGQAPYLDRTVYPLPVFILLDLKLPRRSGAEVLMWLRQQPGIRRLPVVVLTSSREYTDINRIYDLGANAYIVKPPNFDQLVNIIQTLNLHWIIYNEKPELNSWI</sequence>
<keyword evidence="4" id="KW-1185">Reference proteome</keyword>
<organism evidence="3 4">
    <name type="scientific">Gloeothece verrucosa (strain PCC 7822)</name>
    <name type="common">Cyanothece sp. (strain PCC 7822)</name>
    <dbReference type="NCBI Taxonomy" id="497965"/>
    <lineage>
        <taxon>Bacteria</taxon>
        <taxon>Bacillati</taxon>
        <taxon>Cyanobacteriota</taxon>
        <taxon>Cyanophyceae</taxon>
        <taxon>Oscillatoriophycideae</taxon>
        <taxon>Chroococcales</taxon>
        <taxon>Aphanothecaceae</taxon>
        <taxon>Gloeothece</taxon>
        <taxon>Gloeothece verrucosa</taxon>
    </lineage>
</organism>
<dbReference type="EMBL" id="CP002199">
    <property type="protein sequence ID" value="ADN17631.1"/>
    <property type="molecule type" value="Genomic_DNA"/>
</dbReference>
<protein>
    <submittedName>
        <fullName evidence="3">Response regulator receiver protein</fullName>
    </submittedName>
</protein>
<feature type="modified residue" description="4-aspartylphosphate" evidence="1">
    <location>
        <position position="68"/>
    </location>
</feature>
<dbReference type="SUPFAM" id="SSF52172">
    <property type="entry name" value="CheY-like"/>
    <property type="match status" value="1"/>
</dbReference>
<evidence type="ECO:0000313" key="4">
    <source>
        <dbReference type="Proteomes" id="UP000008206"/>
    </source>
</evidence>
<reference evidence="4" key="1">
    <citation type="journal article" date="2011" name="MBio">
        <title>Novel metabolic attributes of the genus Cyanothece, comprising a group of unicellular nitrogen-fixing Cyanobacteria.</title>
        <authorList>
            <person name="Bandyopadhyay A."/>
            <person name="Elvitigala T."/>
            <person name="Welsh E."/>
            <person name="Stockel J."/>
            <person name="Liberton M."/>
            <person name="Min H."/>
            <person name="Sherman L.A."/>
            <person name="Pakrasi H.B."/>
        </authorList>
    </citation>
    <scope>NUCLEOTIDE SEQUENCE [LARGE SCALE GENOMIC DNA]</scope>
    <source>
        <strain evidence="4">PCC 7822</strain>
        <plasmid evidence="4">Cy782201</plasmid>
    </source>
</reference>
<dbReference type="Pfam" id="PF00072">
    <property type="entry name" value="Response_reg"/>
    <property type="match status" value="1"/>
</dbReference>
<dbReference type="CDD" id="cd17557">
    <property type="entry name" value="REC_Rcp-like"/>
    <property type="match status" value="1"/>
</dbReference>
<dbReference type="PROSITE" id="PS50110">
    <property type="entry name" value="RESPONSE_REGULATORY"/>
    <property type="match status" value="1"/>
</dbReference>
<dbReference type="KEGG" id="cyj:Cyan7822_5770"/>
<dbReference type="InterPro" id="IPR011006">
    <property type="entry name" value="CheY-like_superfamily"/>
</dbReference>
<dbReference type="Gene3D" id="3.40.50.2300">
    <property type="match status" value="1"/>
</dbReference>
<dbReference type="PANTHER" id="PTHR44520">
    <property type="entry name" value="RESPONSE REGULATOR RCP1-RELATED"/>
    <property type="match status" value="1"/>
</dbReference>
<gene>
    <name evidence="3" type="ordered locus">Cyan7822_5770</name>
</gene>
<dbReference type="RefSeq" id="WP_013334381.1">
    <property type="nucleotide sequence ID" value="NC_014533.1"/>
</dbReference>
<keyword evidence="3" id="KW-0614">Plasmid</keyword>